<dbReference type="GO" id="GO:0005581">
    <property type="term" value="C:collagen trimer"/>
    <property type="evidence" value="ECO:0007669"/>
    <property type="project" value="UniProtKB-KW"/>
</dbReference>
<proteinExistence type="predicted"/>
<evidence type="ECO:0000313" key="3">
    <source>
        <dbReference type="EMBL" id="ETN76507.1"/>
    </source>
</evidence>
<dbReference type="GeneID" id="25343473"/>
<sequence length="384" mass="40849">MTYRCLICTSSIVSFGSLTFLAVVLLHGHHTIRYLAVEELRKCEIRLRFSSLGAIRDGISPRRPRYTSFYNAVMPRPVQHDNTAEEFYAVPLPKTSYRDQGGGNDYVPAYPAMLSILDLRPPPISYSTHESKHKSLKFSTTSKKKNTQRPTAKIYRPQQEANDLSHDAYNGRNGKDRVFFSSSTTENTTNRKLPHDGSARLISEKKPECKPCCVPGPRGQPGRNGKNGFPGPPGISGSPGLPGKLANKPCEQSLTSRMCKECPQGPDGPPGPPGEPGSSGKPGVAGSKGMKGLPGIPGGKGPPGPPGWPGEPATESYAVAGQKGPPGLPGTQGATGRAGPMGQPGRRGPKGSIGICPTYCAVDGGVFHESMQVVSGGNYGYRRK</sequence>
<name>W2T6A1_NECAM</name>
<keyword evidence="3" id="KW-0176">Collagen</keyword>
<dbReference type="InterPro" id="IPR008160">
    <property type="entry name" value="Collagen"/>
</dbReference>
<feature type="region of interest" description="Disordered" evidence="2">
    <location>
        <begin position="212"/>
        <end position="350"/>
    </location>
</feature>
<dbReference type="PANTHER" id="PTHR24637">
    <property type="entry name" value="COLLAGEN"/>
    <property type="match status" value="1"/>
</dbReference>
<accession>W2T6A1</accession>
<dbReference type="STRING" id="51031.W2T6A1"/>
<organism evidence="3 4">
    <name type="scientific">Necator americanus</name>
    <name type="common">Human hookworm</name>
    <dbReference type="NCBI Taxonomy" id="51031"/>
    <lineage>
        <taxon>Eukaryota</taxon>
        <taxon>Metazoa</taxon>
        <taxon>Ecdysozoa</taxon>
        <taxon>Nematoda</taxon>
        <taxon>Chromadorea</taxon>
        <taxon>Rhabditida</taxon>
        <taxon>Rhabditina</taxon>
        <taxon>Rhabditomorpha</taxon>
        <taxon>Strongyloidea</taxon>
        <taxon>Ancylostomatidae</taxon>
        <taxon>Bunostominae</taxon>
        <taxon>Necator</taxon>
    </lineage>
</organism>
<dbReference type="CTD" id="25343473"/>
<dbReference type="EMBL" id="KI660223">
    <property type="protein sequence ID" value="ETN76507.1"/>
    <property type="molecule type" value="Genomic_DNA"/>
</dbReference>
<evidence type="ECO:0000256" key="2">
    <source>
        <dbReference type="SAM" id="MobiDB-lite"/>
    </source>
</evidence>
<feature type="region of interest" description="Disordered" evidence="2">
    <location>
        <begin position="127"/>
        <end position="151"/>
    </location>
</feature>
<reference evidence="4" key="1">
    <citation type="journal article" date="2014" name="Nat. Genet.">
        <title>Genome of the human hookworm Necator americanus.</title>
        <authorList>
            <person name="Tang Y.T."/>
            <person name="Gao X."/>
            <person name="Rosa B.A."/>
            <person name="Abubucker S."/>
            <person name="Hallsworth-Pepin K."/>
            <person name="Martin J."/>
            <person name="Tyagi R."/>
            <person name="Heizer E."/>
            <person name="Zhang X."/>
            <person name="Bhonagiri-Palsikar V."/>
            <person name="Minx P."/>
            <person name="Warren W.C."/>
            <person name="Wang Q."/>
            <person name="Zhan B."/>
            <person name="Hotez P.J."/>
            <person name="Sternberg P.W."/>
            <person name="Dougall A."/>
            <person name="Gaze S.T."/>
            <person name="Mulvenna J."/>
            <person name="Sotillo J."/>
            <person name="Ranganathan S."/>
            <person name="Rabelo E.M."/>
            <person name="Wilson R.K."/>
            <person name="Felgner P.L."/>
            <person name="Bethony J."/>
            <person name="Hawdon J.M."/>
            <person name="Gasser R.B."/>
            <person name="Loukas A."/>
            <person name="Mitreva M."/>
        </authorList>
    </citation>
    <scope>NUCLEOTIDE SEQUENCE [LARGE SCALE GENOMIC DNA]</scope>
</reference>
<keyword evidence="1" id="KW-0677">Repeat</keyword>
<protein>
    <submittedName>
        <fullName evidence="3">Collagen triple helix repeat protein</fullName>
    </submittedName>
</protein>
<feature type="compositionally biased region" description="Basic residues" evidence="2">
    <location>
        <begin position="131"/>
        <end position="147"/>
    </location>
</feature>
<feature type="compositionally biased region" description="Low complexity" evidence="2">
    <location>
        <begin position="276"/>
        <end position="294"/>
    </location>
</feature>
<feature type="compositionally biased region" description="Pro residues" evidence="2">
    <location>
        <begin position="266"/>
        <end position="275"/>
    </location>
</feature>
<dbReference type="AlphaFoldDB" id="W2T6A1"/>
<dbReference type="Pfam" id="PF01391">
    <property type="entry name" value="Collagen"/>
    <property type="match status" value="1"/>
</dbReference>
<keyword evidence="4" id="KW-1185">Reference proteome</keyword>
<evidence type="ECO:0000256" key="1">
    <source>
        <dbReference type="ARBA" id="ARBA00022737"/>
    </source>
</evidence>
<evidence type="ECO:0000313" key="4">
    <source>
        <dbReference type="Proteomes" id="UP000053676"/>
    </source>
</evidence>
<dbReference type="KEGG" id="nai:NECAME_03439"/>
<dbReference type="Proteomes" id="UP000053676">
    <property type="component" value="Unassembled WGS sequence"/>
</dbReference>
<dbReference type="OrthoDB" id="5876576at2759"/>
<feature type="compositionally biased region" description="Pro residues" evidence="2">
    <location>
        <begin position="300"/>
        <end position="309"/>
    </location>
</feature>
<dbReference type="PANTHER" id="PTHR24637:SF262">
    <property type="entry name" value="CUTICLE COLLAGEN 34-RELATED"/>
    <property type="match status" value="1"/>
</dbReference>
<gene>
    <name evidence="3" type="ORF">NECAME_03439</name>
</gene>